<keyword evidence="8" id="KW-0966">Cell projection</keyword>
<comment type="similarity">
    <text evidence="2 6">Belongs to the flagella basal body rod proteins family.</text>
</comment>
<dbReference type="Proteomes" id="UP000309848">
    <property type="component" value="Unassembled WGS sequence"/>
</dbReference>
<dbReference type="AlphaFoldDB" id="A0A4S1WMM5"/>
<dbReference type="GO" id="GO:0071973">
    <property type="term" value="P:bacterial-type flagellum-dependent cell motility"/>
    <property type="evidence" value="ECO:0007669"/>
    <property type="project" value="InterPro"/>
</dbReference>
<protein>
    <recommendedName>
        <fullName evidence="3 6">Flagellar basal body rod protein FlgB</fullName>
    </recommendedName>
</protein>
<dbReference type="RefSeq" id="WP_135983869.1">
    <property type="nucleotide sequence ID" value="NZ_JAASQM010000002.1"/>
</dbReference>
<feature type="domain" description="Flagellar basal body rod protein N-terminal" evidence="7">
    <location>
        <begin position="13"/>
        <end position="37"/>
    </location>
</feature>
<comment type="function">
    <text evidence="5 6">Structural component of flagellum, the bacterial motility apparatus. Part of the rod structure of flagellar basal body.</text>
</comment>
<accession>A0A4S1WMM5</accession>
<keyword evidence="9" id="KW-1185">Reference proteome</keyword>
<sequence>MNTPPILAGIRDRMQNLSERQRVVSQNIANSETPGYKARDVAEPNFAALVGGSGMIAAPQVQLTDRMKSLGAIQPIGAGVILDKDISETKPDGNNVTLEDQLLKMGEIQADFTAMTSLYRKQMSMLKTAVGGRG</sequence>
<comment type="subunit">
    <text evidence="6">The basal body constitutes a major portion of the flagellar organelle and consists of a number of rings mounted on a central rod.</text>
</comment>
<dbReference type="PIRSF" id="PIRSF002889">
    <property type="entry name" value="Rod_FlgB"/>
    <property type="match status" value="1"/>
</dbReference>
<dbReference type="EMBL" id="SRXU01000003">
    <property type="protein sequence ID" value="TGX43217.1"/>
    <property type="molecule type" value="Genomic_DNA"/>
</dbReference>
<keyword evidence="8" id="KW-0969">Cilium</keyword>
<organism evidence="8 9">
    <name type="scientific">Sphingomonas naasensis</name>
    <dbReference type="NCBI Taxonomy" id="1344951"/>
    <lineage>
        <taxon>Bacteria</taxon>
        <taxon>Pseudomonadati</taxon>
        <taxon>Pseudomonadota</taxon>
        <taxon>Alphaproteobacteria</taxon>
        <taxon>Sphingomonadales</taxon>
        <taxon>Sphingomonadaceae</taxon>
        <taxon>Sphingomonas</taxon>
    </lineage>
</organism>
<evidence type="ECO:0000256" key="1">
    <source>
        <dbReference type="ARBA" id="ARBA00004117"/>
    </source>
</evidence>
<dbReference type="InterPro" id="IPR006300">
    <property type="entry name" value="FlgB"/>
</dbReference>
<dbReference type="InterPro" id="IPR001444">
    <property type="entry name" value="Flag_bb_rod_N"/>
</dbReference>
<proteinExistence type="inferred from homology"/>
<evidence type="ECO:0000313" key="8">
    <source>
        <dbReference type="EMBL" id="TGX43217.1"/>
    </source>
</evidence>
<dbReference type="OrthoDB" id="9788334at2"/>
<evidence type="ECO:0000256" key="4">
    <source>
        <dbReference type="ARBA" id="ARBA00023143"/>
    </source>
</evidence>
<evidence type="ECO:0000256" key="5">
    <source>
        <dbReference type="ARBA" id="ARBA00024934"/>
    </source>
</evidence>
<evidence type="ECO:0000256" key="2">
    <source>
        <dbReference type="ARBA" id="ARBA00009677"/>
    </source>
</evidence>
<evidence type="ECO:0000313" key="9">
    <source>
        <dbReference type="Proteomes" id="UP000309848"/>
    </source>
</evidence>
<keyword evidence="8" id="KW-0282">Flagellum</keyword>
<gene>
    <name evidence="8" type="ORF">E5A74_08580</name>
</gene>
<comment type="subcellular location">
    <subcellularLocation>
        <location evidence="1 6">Bacterial flagellum basal body</location>
    </subcellularLocation>
</comment>
<reference evidence="8 9" key="1">
    <citation type="submission" date="2019-04" db="EMBL/GenBank/DDBJ databases">
        <title>Sphingomonas psychrotolerans sp. nov., isolated from soil in the Tianshan Mountains, Xinjiang, China.</title>
        <authorList>
            <person name="Luo Y."/>
            <person name="Sheng H."/>
        </authorList>
    </citation>
    <scope>NUCLEOTIDE SEQUENCE [LARGE SCALE GENOMIC DNA]</scope>
    <source>
        <strain evidence="8 9">KIS18-15</strain>
    </source>
</reference>
<dbReference type="Pfam" id="PF00460">
    <property type="entry name" value="Flg_bb_rod"/>
    <property type="match status" value="1"/>
</dbReference>
<evidence type="ECO:0000256" key="6">
    <source>
        <dbReference type="PIRNR" id="PIRNR002889"/>
    </source>
</evidence>
<dbReference type="GO" id="GO:0030694">
    <property type="term" value="C:bacterial-type flagellum basal body, rod"/>
    <property type="evidence" value="ECO:0007669"/>
    <property type="project" value="InterPro"/>
</dbReference>
<evidence type="ECO:0000259" key="7">
    <source>
        <dbReference type="Pfam" id="PF00460"/>
    </source>
</evidence>
<name>A0A4S1WMM5_9SPHN</name>
<evidence type="ECO:0000256" key="3">
    <source>
        <dbReference type="ARBA" id="ARBA00014376"/>
    </source>
</evidence>
<keyword evidence="4 6" id="KW-0975">Bacterial flagellum</keyword>
<comment type="caution">
    <text evidence="8">The sequence shown here is derived from an EMBL/GenBank/DDBJ whole genome shotgun (WGS) entry which is preliminary data.</text>
</comment>